<dbReference type="InterPro" id="IPR002018">
    <property type="entry name" value="CarbesteraseB"/>
</dbReference>
<dbReference type="Pfam" id="PF00135">
    <property type="entry name" value="COesterase"/>
    <property type="match status" value="1"/>
</dbReference>
<reference evidence="4" key="1">
    <citation type="submission" date="2020-05" db="EMBL/GenBank/DDBJ databases">
        <authorList>
            <person name="Chiriac C."/>
            <person name="Salcher M."/>
            <person name="Ghai R."/>
            <person name="Kavagutti S V."/>
        </authorList>
    </citation>
    <scope>NUCLEOTIDE SEQUENCE</scope>
</reference>
<dbReference type="InterPro" id="IPR029058">
    <property type="entry name" value="AB_hydrolase_fold"/>
</dbReference>
<dbReference type="SUPFAM" id="SSF53474">
    <property type="entry name" value="alpha/beta-Hydrolases"/>
    <property type="match status" value="1"/>
</dbReference>
<keyword evidence="2" id="KW-0378">Hydrolase</keyword>
<dbReference type="EMBL" id="CAEZUP010000026">
    <property type="protein sequence ID" value="CAB4606515.1"/>
    <property type="molecule type" value="Genomic_DNA"/>
</dbReference>
<feature type="domain" description="Carboxylesterase type B" evidence="3">
    <location>
        <begin position="6"/>
        <end position="476"/>
    </location>
</feature>
<gene>
    <name evidence="4" type="ORF">UFOPK1835_00813</name>
</gene>
<organism evidence="4">
    <name type="scientific">freshwater metagenome</name>
    <dbReference type="NCBI Taxonomy" id="449393"/>
    <lineage>
        <taxon>unclassified sequences</taxon>
        <taxon>metagenomes</taxon>
        <taxon>ecological metagenomes</taxon>
    </lineage>
</organism>
<name>A0A6J6H5E4_9ZZZZ</name>
<dbReference type="GO" id="GO:0052689">
    <property type="term" value="F:carboxylic ester hydrolase activity"/>
    <property type="evidence" value="ECO:0007669"/>
    <property type="project" value="TreeGrafter"/>
</dbReference>
<evidence type="ECO:0000259" key="3">
    <source>
        <dbReference type="Pfam" id="PF00135"/>
    </source>
</evidence>
<dbReference type="AlphaFoldDB" id="A0A6J6H5E4"/>
<accession>A0A6J6H5E4</accession>
<dbReference type="PANTHER" id="PTHR43918">
    <property type="entry name" value="ACETYLCHOLINESTERASE"/>
    <property type="match status" value="1"/>
</dbReference>
<dbReference type="PROSITE" id="PS00122">
    <property type="entry name" value="CARBOXYLESTERASE_B_1"/>
    <property type="match status" value="1"/>
</dbReference>
<protein>
    <submittedName>
        <fullName evidence="4">Unannotated protein</fullName>
    </submittedName>
</protein>
<dbReference type="InterPro" id="IPR019826">
    <property type="entry name" value="Carboxylesterase_B_AS"/>
</dbReference>
<dbReference type="InterPro" id="IPR050654">
    <property type="entry name" value="AChE-related_enzymes"/>
</dbReference>
<dbReference type="Gene3D" id="3.40.50.1820">
    <property type="entry name" value="alpha/beta hydrolase"/>
    <property type="match status" value="1"/>
</dbReference>
<comment type="similarity">
    <text evidence="1">Belongs to the type-B carboxylesterase/lipase family.</text>
</comment>
<evidence type="ECO:0000256" key="1">
    <source>
        <dbReference type="ARBA" id="ARBA00005964"/>
    </source>
</evidence>
<dbReference type="PANTHER" id="PTHR43918:SF4">
    <property type="entry name" value="CARBOXYLIC ESTER HYDROLASE"/>
    <property type="match status" value="1"/>
</dbReference>
<sequence length="499" mass="52400">MTSDPLLVDTRSGPVQGVRSPGCSAFRGIPFAAPPVGPLRWSPPVPPERWTDVRDASKFGVAAWQSTGGPLDGLVPGMGSDDQGDDCLNLNIWTPAADSASRPVLVWVHGGAFSLGAGSLSVYDGSRLAAATDTVVVTFNYRLGALGFLVIDDPSTTANVGLLDQVAALAWVRDNIASFGGDPRNVTIFGESAGGGSVLSLLAMPDARGLFHQAIVQSGATDLLLTREKASIVTGTFAACAGVDASDIDALRALTPEQVLAAQGQAGGQLFASVGTMPFHPCLDGEILPHSWQHAADTGFNPVPLVIGTTRNEMSLFAMFDPAAADLDDAGLAQRLAAIGTDAEAVTAAYERTGTIAPPAVWGRVTTDMAMWLPALRIAEAHARHAPTWMYRFDWPAAAAGLGAPHGVDIPFPFTNIDVGGWDTFVSDPEQAMTLASTVSRAWASFARNGKPKITGLDWPTYDSDKRATVVFDREVRVELDPDGPVRQAWTGGKQQGES</sequence>
<evidence type="ECO:0000313" key="4">
    <source>
        <dbReference type="EMBL" id="CAB4606515.1"/>
    </source>
</evidence>
<evidence type="ECO:0000256" key="2">
    <source>
        <dbReference type="ARBA" id="ARBA00022801"/>
    </source>
</evidence>
<proteinExistence type="inferred from homology"/>